<sequence>MQLLGFSGDTFESELVEFSKDKSYAPSLVANCNIEKVLEIYFGSELYKKLKNAILKCKKKVIVFEKLRKTTR</sequence>
<dbReference type="AlphaFoldDB" id="A0A3R6DMG1"/>
<evidence type="ECO:0000313" key="2">
    <source>
        <dbReference type="Proteomes" id="UP000283492"/>
    </source>
</evidence>
<dbReference type="Proteomes" id="UP000283492">
    <property type="component" value="Unassembled WGS sequence"/>
</dbReference>
<reference evidence="1 2" key="1">
    <citation type="submission" date="2018-08" db="EMBL/GenBank/DDBJ databases">
        <title>A genome reference for cultivated species of the human gut microbiota.</title>
        <authorList>
            <person name="Zou Y."/>
            <person name="Xue W."/>
            <person name="Luo G."/>
        </authorList>
    </citation>
    <scope>NUCLEOTIDE SEQUENCE [LARGE SCALE GENOMIC DNA]</scope>
    <source>
        <strain evidence="1 2">AM42-1AC</strain>
    </source>
</reference>
<organism evidence="1 2">
    <name type="scientific">Roseburia inulinivorans</name>
    <dbReference type="NCBI Taxonomy" id="360807"/>
    <lineage>
        <taxon>Bacteria</taxon>
        <taxon>Bacillati</taxon>
        <taxon>Bacillota</taxon>
        <taxon>Clostridia</taxon>
        <taxon>Lachnospirales</taxon>
        <taxon>Lachnospiraceae</taxon>
        <taxon>Roseburia</taxon>
    </lineage>
</organism>
<proteinExistence type="predicted"/>
<gene>
    <name evidence="1" type="ORF">DW914_08130</name>
</gene>
<accession>A0A3R6DMG1</accession>
<comment type="caution">
    <text evidence="1">The sequence shown here is derived from an EMBL/GenBank/DDBJ whole genome shotgun (WGS) entry which is preliminary data.</text>
</comment>
<evidence type="ECO:0000313" key="1">
    <source>
        <dbReference type="EMBL" id="RHA88978.1"/>
    </source>
</evidence>
<protein>
    <submittedName>
        <fullName evidence="1">Uncharacterized protein</fullName>
    </submittedName>
</protein>
<dbReference type="EMBL" id="QSFX01000012">
    <property type="protein sequence ID" value="RHA88978.1"/>
    <property type="molecule type" value="Genomic_DNA"/>
</dbReference>
<name>A0A3R6DMG1_9FIRM</name>